<evidence type="ECO:0000313" key="1">
    <source>
        <dbReference type="EMBL" id="MDB1563699.1"/>
    </source>
</evidence>
<dbReference type="Proteomes" id="UP001212327">
    <property type="component" value="Unassembled WGS sequence"/>
</dbReference>
<proteinExistence type="predicted"/>
<reference evidence="1 2" key="1">
    <citation type="submission" date="2023-01" db="EMBL/GenBank/DDBJ databases">
        <title>Complete genome sequence of Lacticaseibacillus paracasei SRCM217440 isolated from Makgeolli.</title>
        <authorList>
            <person name="Yang H.-G."/>
            <person name="Jeong S.-J."/>
            <person name="Ha G.-S."/>
            <person name="Yang H.-J."/>
            <person name="Jeong D.-Y."/>
        </authorList>
    </citation>
    <scope>NUCLEOTIDE SEQUENCE [LARGE SCALE GENOMIC DNA]</scope>
    <source>
        <strain evidence="1 2">SRCM217440</strain>
    </source>
</reference>
<comment type="caution">
    <text evidence="1">The sequence shown here is derived from an EMBL/GenBank/DDBJ whole genome shotgun (WGS) entry which is preliminary data.</text>
</comment>
<dbReference type="RefSeq" id="WP_272028604.1">
    <property type="nucleotide sequence ID" value="NZ_JAQLSF010000001.1"/>
</dbReference>
<dbReference type="EMBL" id="JAQLSF010000001">
    <property type="protein sequence ID" value="MDB1563699.1"/>
    <property type="molecule type" value="Genomic_DNA"/>
</dbReference>
<evidence type="ECO:0000313" key="2">
    <source>
        <dbReference type="Proteomes" id="UP001212327"/>
    </source>
</evidence>
<gene>
    <name evidence="1" type="ORF">PGA78_02745</name>
</gene>
<dbReference type="AlphaFoldDB" id="A0AAW6A1G7"/>
<protein>
    <submittedName>
        <fullName evidence="1">Uncharacterized protein</fullName>
    </submittedName>
</protein>
<organism evidence="1 2">
    <name type="scientific">Lacticaseibacillus paracasei</name>
    <name type="common">Lactobacillus paracasei</name>
    <dbReference type="NCBI Taxonomy" id="1597"/>
    <lineage>
        <taxon>Bacteria</taxon>
        <taxon>Bacillati</taxon>
        <taxon>Bacillota</taxon>
        <taxon>Bacilli</taxon>
        <taxon>Lactobacillales</taxon>
        <taxon>Lactobacillaceae</taxon>
        <taxon>Lacticaseibacillus</taxon>
    </lineage>
</organism>
<sequence>MPWIKIKKLSLNQVLKLIIGTIIGLFEGGEANCPTRRSFLPHSVLKLTPLGERIDQEFQKWHR</sequence>
<name>A0AAW6A1G7_LACPA</name>
<accession>A0AAW6A1G7</accession>